<dbReference type="OrthoDB" id="9791628at2"/>
<accession>A0A5Q2N347</accession>
<sequence length="162" mass="18336">MEKNTKRMTDSYTVMTDLVFPNDMNHHHTIFGGKVMAYIDRIAAISAMRHCHKDVVTASTDSVDFLGPVKEGEILVLNAFVSFTRRTSMEVCVHVYSENPKSGERKLTTTAYLTFVAVDDEGRPTEVPVVIPETEEEKAIYCGGEARCRARMARRQKFKEKV</sequence>
<keyword evidence="6" id="KW-1185">Reference proteome</keyword>
<evidence type="ECO:0000256" key="3">
    <source>
        <dbReference type="PROSITE-ProRule" id="PRU01106"/>
    </source>
</evidence>
<dbReference type="PANTHER" id="PTHR11049">
    <property type="entry name" value="ACYL COENZYME A THIOESTER HYDROLASE"/>
    <property type="match status" value="1"/>
</dbReference>
<dbReference type="RefSeq" id="WP_153725510.1">
    <property type="nucleotide sequence ID" value="NZ_CP045875.1"/>
</dbReference>
<dbReference type="EC" id="3.1.2.-" evidence="5"/>
<dbReference type="GO" id="GO:0006637">
    <property type="term" value="P:acyl-CoA metabolic process"/>
    <property type="evidence" value="ECO:0007669"/>
    <property type="project" value="TreeGrafter"/>
</dbReference>
<dbReference type="KEGG" id="hcv:FTV88_2191"/>
<evidence type="ECO:0000313" key="6">
    <source>
        <dbReference type="Proteomes" id="UP000366051"/>
    </source>
</evidence>
<protein>
    <submittedName>
        <fullName evidence="5">Acyl-CoA thioesterase</fullName>
        <ecNumber evidence="5">3.1.2.-</ecNumber>
    </submittedName>
</protein>
<evidence type="ECO:0000259" key="4">
    <source>
        <dbReference type="PROSITE" id="PS51770"/>
    </source>
</evidence>
<evidence type="ECO:0000256" key="2">
    <source>
        <dbReference type="ARBA" id="ARBA00022801"/>
    </source>
</evidence>
<proteinExistence type="inferred from homology"/>
<dbReference type="PANTHER" id="PTHR11049:SF24">
    <property type="entry name" value="CYTOSOLIC ACYL COENZYME A THIOESTER HYDROLASE"/>
    <property type="match status" value="1"/>
</dbReference>
<organism evidence="5 6">
    <name type="scientific">Heliorestis convoluta</name>
    <dbReference type="NCBI Taxonomy" id="356322"/>
    <lineage>
        <taxon>Bacteria</taxon>
        <taxon>Bacillati</taxon>
        <taxon>Bacillota</taxon>
        <taxon>Clostridia</taxon>
        <taxon>Eubacteriales</taxon>
        <taxon>Heliobacteriaceae</taxon>
        <taxon>Heliorestis</taxon>
    </lineage>
</organism>
<dbReference type="Proteomes" id="UP000366051">
    <property type="component" value="Chromosome"/>
</dbReference>
<reference evidence="6" key="1">
    <citation type="submission" date="2019-11" db="EMBL/GenBank/DDBJ databases">
        <title>Genome sequence of Heliorestis convoluta strain HH, an alkaliphilic and minimalistic phototrophic bacterium from a soda lake in Egypt.</title>
        <authorList>
            <person name="Dewey E.D."/>
            <person name="Stokes L.M."/>
            <person name="Burchell B.M."/>
            <person name="Shaffer K.N."/>
            <person name="Huntington A.M."/>
            <person name="Baker J.M."/>
            <person name="Nadendla S."/>
            <person name="Giglio M.G."/>
            <person name="Touchman J.W."/>
            <person name="Blankenship R.E."/>
            <person name="Madigan M.T."/>
            <person name="Sattley W.M."/>
        </authorList>
    </citation>
    <scope>NUCLEOTIDE SEQUENCE [LARGE SCALE GENOMIC DNA]</scope>
    <source>
        <strain evidence="6">HH</strain>
    </source>
</reference>
<dbReference type="InterPro" id="IPR040170">
    <property type="entry name" value="Cytosol_ACT"/>
</dbReference>
<feature type="domain" description="HotDog ACOT-type" evidence="4">
    <location>
        <begin position="9"/>
        <end position="121"/>
    </location>
</feature>
<dbReference type="AlphaFoldDB" id="A0A5Q2N347"/>
<dbReference type="SUPFAM" id="SSF54637">
    <property type="entry name" value="Thioesterase/thiol ester dehydrase-isomerase"/>
    <property type="match status" value="1"/>
</dbReference>
<gene>
    <name evidence="5" type="ORF">FTV88_2191</name>
</gene>
<dbReference type="EMBL" id="CP045875">
    <property type="protein sequence ID" value="QGG48289.1"/>
    <property type="molecule type" value="Genomic_DNA"/>
</dbReference>
<dbReference type="GO" id="GO:0052816">
    <property type="term" value="F:long-chain fatty acyl-CoA hydrolase activity"/>
    <property type="evidence" value="ECO:0007669"/>
    <property type="project" value="TreeGrafter"/>
</dbReference>
<dbReference type="GO" id="GO:0005829">
    <property type="term" value="C:cytosol"/>
    <property type="evidence" value="ECO:0007669"/>
    <property type="project" value="TreeGrafter"/>
</dbReference>
<evidence type="ECO:0000256" key="1">
    <source>
        <dbReference type="ARBA" id="ARBA00010458"/>
    </source>
</evidence>
<dbReference type="GO" id="GO:0009062">
    <property type="term" value="P:fatty acid catabolic process"/>
    <property type="evidence" value="ECO:0007669"/>
    <property type="project" value="TreeGrafter"/>
</dbReference>
<dbReference type="InterPro" id="IPR033120">
    <property type="entry name" value="HOTDOG_ACOT"/>
</dbReference>
<keyword evidence="2 3" id="KW-0378">Hydrolase</keyword>
<comment type="similarity">
    <text evidence="1">Belongs to the acyl coenzyme A hydrolase family.</text>
</comment>
<dbReference type="Pfam" id="PF03061">
    <property type="entry name" value="4HBT"/>
    <property type="match status" value="1"/>
</dbReference>
<dbReference type="InterPro" id="IPR006683">
    <property type="entry name" value="Thioestr_dom"/>
</dbReference>
<evidence type="ECO:0000313" key="5">
    <source>
        <dbReference type="EMBL" id="QGG48289.1"/>
    </source>
</evidence>
<dbReference type="PROSITE" id="PS51770">
    <property type="entry name" value="HOTDOG_ACOT"/>
    <property type="match status" value="1"/>
</dbReference>
<dbReference type="Gene3D" id="3.10.129.10">
    <property type="entry name" value="Hotdog Thioesterase"/>
    <property type="match status" value="1"/>
</dbReference>
<dbReference type="InterPro" id="IPR029069">
    <property type="entry name" value="HotDog_dom_sf"/>
</dbReference>
<dbReference type="CDD" id="cd03442">
    <property type="entry name" value="BFIT_BACH"/>
    <property type="match status" value="1"/>
</dbReference>
<name>A0A5Q2N347_9FIRM</name>